<evidence type="ECO:0000256" key="13">
    <source>
        <dbReference type="SAM" id="SignalP"/>
    </source>
</evidence>
<comment type="function">
    <text evidence="3">Removal of H(2)O(2), oxidation of toxic reductants, biosynthesis and degradation of lignin, suberization, auxin catabolism, response to environmental stresses such as wounding, pathogen attack and oxidative stress. These functions might be dependent on each isozyme/isoform in each plant tissue.</text>
</comment>
<gene>
    <name evidence="15" type="ORF">FSB_LOCUS6123</name>
</gene>
<dbReference type="EC" id="1.11.1.7" evidence="4"/>
<evidence type="ECO:0000256" key="6">
    <source>
        <dbReference type="ARBA" id="ARBA00022617"/>
    </source>
</evidence>
<dbReference type="Gene3D" id="1.10.420.10">
    <property type="entry name" value="Peroxidase, domain 2"/>
    <property type="match status" value="2"/>
</dbReference>
<comment type="cofactor">
    <cofactor evidence="2">
        <name>heme b</name>
        <dbReference type="ChEBI" id="CHEBI:60344"/>
    </cofactor>
</comment>
<dbReference type="GO" id="GO:0046872">
    <property type="term" value="F:metal ion binding"/>
    <property type="evidence" value="ECO:0007669"/>
    <property type="project" value="UniProtKB-KW"/>
</dbReference>
<keyword evidence="5" id="KW-0575">Peroxidase</keyword>
<dbReference type="PROSITE" id="PS50873">
    <property type="entry name" value="PEROXIDASE_4"/>
    <property type="match status" value="1"/>
</dbReference>
<comment type="similarity">
    <text evidence="12">Belongs to the peroxidase family.</text>
</comment>
<name>A0A2N9EU85_FAGSY</name>
<evidence type="ECO:0000256" key="4">
    <source>
        <dbReference type="ARBA" id="ARBA00012313"/>
    </source>
</evidence>
<organism evidence="15">
    <name type="scientific">Fagus sylvatica</name>
    <name type="common">Beechnut</name>
    <dbReference type="NCBI Taxonomy" id="28930"/>
    <lineage>
        <taxon>Eukaryota</taxon>
        <taxon>Viridiplantae</taxon>
        <taxon>Streptophyta</taxon>
        <taxon>Embryophyta</taxon>
        <taxon>Tracheophyta</taxon>
        <taxon>Spermatophyta</taxon>
        <taxon>Magnoliopsida</taxon>
        <taxon>eudicotyledons</taxon>
        <taxon>Gunneridae</taxon>
        <taxon>Pentapetalae</taxon>
        <taxon>rosids</taxon>
        <taxon>fabids</taxon>
        <taxon>Fagales</taxon>
        <taxon>Fagaceae</taxon>
        <taxon>Fagus</taxon>
    </lineage>
</organism>
<evidence type="ECO:0000256" key="1">
    <source>
        <dbReference type="ARBA" id="ARBA00000189"/>
    </source>
</evidence>
<dbReference type="InterPro" id="IPR002016">
    <property type="entry name" value="Haem_peroxidase"/>
</dbReference>
<comment type="cofactor">
    <cofactor evidence="11">
        <name>Ca(2+)</name>
        <dbReference type="ChEBI" id="CHEBI:29108"/>
    </cofactor>
    <text evidence="11">Binds 2 calcium ions per subunit.</text>
</comment>
<accession>A0A2N9EU85</accession>
<feature type="binding site" evidence="11">
    <location>
        <position position="167"/>
    </location>
    <ligand>
        <name>Ca(2+)</name>
        <dbReference type="ChEBI" id="CHEBI:29108"/>
        <label>2</label>
    </ligand>
</feature>
<evidence type="ECO:0000256" key="10">
    <source>
        <dbReference type="PIRSR" id="PIRSR600823-2"/>
    </source>
</evidence>
<keyword evidence="6" id="KW-0349">Heme</keyword>
<evidence type="ECO:0000256" key="8">
    <source>
        <dbReference type="ARBA" id="ARBA00023002"/>
    </source>
</evidence>
<dbReference type="SUPFAM" id="SSF48113">
    <property type="entry name" value="Heme-dependent peroxidases"/>
    <property type="match status" value="1"/>
</dbReference>
<dbReference type="PROSITE" id="PS00436">
    <property type="entry name" value="PEROXIDASE_2"/>
    <property type="match status" value="1"/>
</dbReference>
<reference evidence="15" key="1">
    <citation type="submission" date="2018-02" db="EMBL/GenBank/DDBJ databases">
        <authorList>
            <person name="Cohen D.B."/>
            <person name="Kent A.D."/>
        </authorList>
    </citation>
    <scope>NUCLEOTIDE SEQUENCE</scope>
</reference>
<comment type="catalytic activity">
    <reaction evidence="1">
        <text>2 a phenolic donor + H2O2 = 2 a phenolic radical donor + 2 H2O</text>
        <dbReference type="Rhea" id="RHEA:56136"/>
        <dbReference type="ChEBI" id="CHEBI:15377"/>
        <dbReference type="ChEBI" id="CHEBI:16240"/>
        <dbReference type="ChEBI" id="CHEBI:139520"/>
        <dbReference type="ChEBI" id="CHEBI:139521"/>
        <dbReference type="EC" id="1.11.1.7"/>
    </reaction>
</comment>
<protein>
    <recommendedName>
        <fullName evidence="4">peroxidase</fullName>
        <ecNumber evidence="4">1.11.1.7</ecNumber>
    </recommendedName>
</protein>
<dbReference type="GO" id="GO:0020037">
    <property type="term" value="F:heme binding"/>
    <property type="evidence" value="ECO:0007669"/>
    <property type="project" value="InterPro"/>
</dbReference>
<feature type="binding site" evidence="11">
    <location>
        <position position="159"/>
    </location>
    <ligand>
        <name>Ca(2+)</name>
        <dbReference type="ChEBI" id="CHEBI:29108"/>
        <label>2</label>
    </ligand>
</feature>
<dbReference type="EMBL" id="OIVN01000320">
    <property type="protein sequence ID" value="SPC78241.1"/>
    <property type="molecule type" value="Genomic_DNA"/>
</dbReference>
<dbReference type="PRINTS" id="PR00461">
    <property type="entry name" value="PLPEROXIDASE"/>
</dbReference>
<dbReference type="InterPro" id="IPR010255">
    <property type="entry name" value="Haem_peroxidase_sf"/>
</dbReference>
<evidence type="ECO:0000256" key="3">
    <source>
        <dbReference type="ARBA" id="ARBA00002322"/>
    </source>
</evidence>
<keyword evidence="7 11" id="KW-0479">Metal-binding</keyword>
<evidence type="ECO:0000256" key="7">
    <source>
        <dbReference type="ARBA" id="ARBA00022723"/>
    </source>
</evidence>
<keyword evidence="13" id="KW-0732">Signal</keyword>
<evidence type="ECO:0000256" key="5">
    <source>
        <dbReference type="ARBA" id="ARBA00022559"/>
    </source>
</evidence>
<evidence type="ECO:0000256" key="9">
    <source>
        <dbReference type="ARBA" id="ARBA00023004"/>
    </source>
</evidence>
<evidence type="ECO:0000256" key="11">
    <source>
        <dbReference type="PIRSR" id="PIRSR600823-3"/>
    </source>
</evidence>
<evidence type="ECO:0000313" key="15">
    <source>
        <dbReference type="EMBL" id="SPC78241.1"/>
    </source>
</evidence>
<feature type="binding site" evidence="10">
    <location>
        <position position="99"/>
    </location>
    <ligand>
        <name>substrate</name>
    </ligand>
</feature>
<feature type="signal peptide" evidence="13">
    <location>
        <begin position="1"/>
        <end position="23"/>
    </location>
</feature>
<proteinExistence type="inferred from homology"/>
<evidence type="ECO:0000256" key="2">
    <source>
        <dbReference type="ARBA" id="ARBA00001970"/>
    </source>
</evidence>
<evidence type="ECO:0000259" key="14">
    <source>
        <dbReference type="PROSITE" id="PS50873"/>
    </source>
</evidence>
<sequence>MNISLSSLLIVIAVFAILGASHGGPLRQDYYRDSCPYVEDIVREVTWKHVAQDLTVAAPLLRLHFHDCFVRYNESLWEVPLGRRDGTISLASEAIANIPPPTLNFDQLKQNFTCKGLDVHDLVVLSGYGQDPSLNSSYATYLKTKCKNLSDSTTTVAMDPGSSLSFDTHYYKILLEYEGLFQSDAALLTDKRSFEEVKKLLSIKYFLEKFAYSMKKMGEIQVLTGTEGQIRKKCSVVN</sequence>
<dbReference type="Pfam" id="PF00141">
    <property type="entry name" value="peroxidase"/>
    <property type="match status" value="1"/>
</dbReference>
<dbReference type="InterPro" id="IPR000823">
    <property type="entry name" value="Peroxidase_pln"/>
</dbReference>
<evidence type="ECO:0000256" key="12">
    <source>
        <dbReference type="RuleBase" id="RU004241"/>
    </source>
</evidence>
<dbReference type="GO" id="GO:0006979">
    <property type="term" value="P:response to oxidative stress"/>
    <property type="evidence" value="ECO:0007669"/>
    <property type="project" value="InterPro"/>
</dbReference>
<dbReference type="GO" id="GO:0140825">
    <property type="term" value="F:lactoperoxidase activity"/>
    <property type="evidence" value="ECO:0007669"/>
    <property type="project" value="UniProtKB-EC"/>
</dbReference>
<keyword evidence="11" id="KW-0106">Calcium</keyword>
<dbReference type="Gene3D" id="1.10.520.10">
    <property type="match status" value="3"/>
</dbReference>
<keyword evidence="8" id="KW-0560">Oxidoreductase</keyword>
<dbReference type="PANTHER" id="PTHR31235">
    <property type="entry name" value="PEROXIDASE 25-RELATED"/>
    <property type="match status" value="1"/>
</dbReference>
<dbReference type="AlphaFoldDB" id="A0A2N9EU85"/>
<dbReference type="InterPro" id="IPR019794">
    <property type="entry name" value="Peroxidases_AS"/>
</dbReference>
<keyword evidence="9" id="KW-0408">Iron</keyword>
<dbReference type="PRINTS" id="PR00458">
    <property type="entry name" value="PEROXIDASE"/>
</dbReference>
<feature type="domain" description="Plant heme peroxidase family profile" evidence="14">
    <location>
        <begin position="58"/>
        <end position="238"/>
    </location>
</feature>
<feature type="chain" id="PRO_5014750767" description="peroxidase" evidence="13">
    <location>
        <begin position="24"/>
        <end position="238"/>
    </location>
</feature>